<protein>
    <submittedName>
        <fullName evidence="1">Uncharacterized protein</fullName>
    </submittedName>
</protein>
<evidence type="ECO:0000313" key="2">
    <source>
        <dbReference type="Proteomes" id="UP000248646"/>
    </source>
</evidence>
<proteinExistence type="predicted"/>
<accession>A0A2W7MMI3</accession>
<organism evidence="1 2">
    <name type="scientific">Psychrobacillus insolitus</name>
    <dbReference type="NCBI Taxonomy" id="1461"/>
    <lineage>
        <taxon>Bacteria</taxon>
        <taxon>Bacillati</taxon>
        <taxon>Bacillota</taxon>
        <taxon>Bacilli</taxon>
        <taxon>Bacillales</taxon>
        <taxon>Bacillaceae</taxon>
        <taxon>Psychrobacillus</taxon>
    </lineage>
</organism>
<dbReference type="OrthoDB" id="9806249at2"/>
<reference evidence="1 2" key="1">
    <citation type="submission" date="2018-06" db="EMBL/GenBank/DDBJ databases">
        <title>Genomic Encyclopedia of Type Strains, Phase IV (KMG-IV): sequencing the most valuable type-strain genomes for metagenomic binning, comparative biology and taxonomic classification.</title>
        <authorList>
            <person name="Goeker M."/>
        </authorList>
    </citation>
    <scope>NUCLEOTIDE SEQUENCE [LARGE SCALE GENOMIC DNA]</scope>
    <source>
        <strain evidence="1 2">DSM 5</strain>
    </source>
</reference>
<name>A0A2W7MMI3_9BACI</name>
<dbReference type="EMBL" id="QKZI01000001">
    <property type="protein sequence ID" value="PZX08337.1"/>
    <property type="molecule type" value="Genomic_DNA"/>
</dbReference>
<dbReference type="Proteomes" id="UP000248646">
    <property type="component" value="Unassembled WGS sequence"/>
</dbReference>
<gene>
    <name evidence="1" type="ORF">C7437_1011461</name>
</gene>
<keyword evidence="2" id="KW-1185">Reference proteome</keyword>
<evidence type="ECO:0000313" key="1">
    <source>
        <dbReference type="EMBL" id="PZX08337.1"/>
    </source>
</evidence>
<dbReference type="AlphaFoldDB" id="A0A2W7MMI3"/>
<dbReference type="RefSeq" id="WP_111438920.1">
    <property type="nucleotide sequence ID" value="NZ_QKZI01000001.1"/>
</dbReference>
<sequence>MANWTAEKNAICFYELKDYIKYLSTLDAGTVTNEKISYINRLINNYPLLKEHGNASTIVQHMDYLYALSLGEKGTRTEKDKCYFGILNNPNKYVSDGTLEEVGEDLEEMNEQTEIDIAEQETEDISLSDNQVDSLLSFIGYGNLSEANIAFFGNEGGLGGKTPKENIDLLTNLYKKYPNQYLDGKWEDGYWNVEKWNSEESQEPVPNSPFLYLSSRIILALENQEKPIDTWFKTGDSYTRSIVRNFIATGGLYSNRPGIKTALFDWRPLPRSNQRSPIPYSNVDKKKYLDAFAFKNTPNNPYSEWVQKRIKVIKNTFNKFDIDILLSFGEVDTKKQLFKNIWENVEFEHIVLEPSNKEIHISKSKVGKNTTIILAKFLSYEHFGYAGARDLTKYIQNHLISKKNTSV</sequence>
<comment type="caution">
    <text evidence="1">The sequence shown here is derived from an EMBL/GenBank/DDBJ whole genome shotgun (WGS) entry which is preliminary data.</text>
</comment>